<keyword evidence="4 7" id="KW-0406">Ion transport</keyword>
<keyword evidence="7" id="KW-1003">Cell membrane</keyword>
<evidence type="ECO:0000256" key="4">
    <source>
        <dbReference type="ARBA" id="ARBA00023065"/>
    </source>
</evidence>
<evidence type="ECO:0000256" key="5">
    <source>
        <dbReference type="ARBA" id="ARBA00023136"/>
    </source>
</evidence>
<dbReference type="EMBL" id="AYZH01000015">
    <property type="protein sequence ID" value="KRN01761.1"/>
    <property type="molecule type" value="Genomic_DNA"/>
</dbReference>
<gene>
    <name evidence="7" type="primary">atpH</name>
    <name evidence="8" type="ORF">FD13_GL000590</name>
</gene>
<keyword evidence="5 7" id="KW-0472">Membrane</keyword>
<evidence type="ECO:0000256" key="1">
    <source>
        <dbReference type="ARBA" id="ARBA00004370"/>
    </source>
</evidence>
<dbReference type="GO" id="GO:0045259">
    <property type="term" value="C:proton-transporting ATP synthase complex"/>
    <property type="evidence" value="ECO:0007669"/>
    <property type="project" value="UniProtKB-KW"/>
</dbReference>
<dbReference type="PANTHER" id="PTHR11910">
    <property type="entry name" value="ATP SYNTHASE DELTA CHAIN"/>
    <property type="match status" value="1"/>
</dbReference>
<dbReference type="GO" id="GO:0046933">
    <property type="term" value="F:proton-transporting ATP synthase activity, rotational mechanism"/>
    <property type="evidence" value="ECO:0007669"/>
    <property type="project" value="UniProtKB-UniRule"/>
</dbReference>
<dbReference type="Proteomes" id="UP000051589">
    <property type="component" value="Unassembled WGS sequence"/>
</dbReference>
<evidence type="ECO:0000256" key="7">
    <source>
        <dbReference type="HAMAP-Rule" id="MF_01416"/>
    </source>
</evidence>
<dbReference type="PRINTS" id="PR00125">
    <property type="entry name" value="ATPASEDELTA"/>
</dbReference>
<dbReference type="STRING" id="1423803.FD13_GL000590"/>
<keyword evidence="7" id="KW-0139">CF(1)</keyword>
<protein>
    <recommendedName>
        <fullName evidence="7">ATP synthase subunit delta</fullName>
    </recommendedName>
    <alternativeName>
        <fullName evidence="7">ATP synthase F(1) sector subunit delta</fullName>
    </alternativeName>
    <alternativeName>
        <fullName evidence="7">F-type ATPase subunit delta</fullName>
        <shortName evidence="7">F-ATPase subunit delta</shortName>
    </alternativeName>
</protein>
<sequence length="180" mass="19822">MSLDKATVAKRYARALFELLSEKDQLDTGMAELKELRQVFQDNPKLSTVLSDTSVKAGDRGALLQDLSKTASPYIKNLIQMVYDYDRMDAMVAIIDQFKTIYNEAKHIVDAQVTTAVAISDTQRDQIAAAFAKRVGANRVNLSSQVNPDIIGGAIVKSAGMIFDGSLQVKIQKLRQQLLA</sequence>
<dbReference type="InterPro" id="IPR000711">
    <property type="entry name" value="ATPase_OSCP/dsu"/>
</dbReference>
<dbReference type="RefSeq" id="WP_061776825.1">
    <property type="nucleotide sequence ID" value="NZ_AYZH01000015.1"/>
</dbReference>
<evidence type="ECO:0000313" key="8">
    <source>
        <dbReference type="EMBL" id="KRN01761.1"/>
    </source>
</evidence>
<keyword evidence="9" id="KW-1185">Reference proteome</keyword>
<evidence type="ECO:0000256" key="3">
    <source>
        <dbReference type="ARBA" id="ARBA00022781"/>
    </source>
</evidence>
<reference evidence="8 9" key="1">
    <citation type="journal article" date="2015" name="Genome Announc.">
        <title>Expanding the biotechnology potential of lactobacilli through comparative genomics of 213 strains and associated genera.</title>
        <authorList>
            <person name="Sun Z."/>
            <person name="Harris H.M."/>
            <person name="McCann A."/>
            <person name="Guo C."/>
            <person name="Argimon S."/>
            <person name="Zhang W."/>
            <person name="Yang X."/>
            <person name="Jeffery I.B."/>
            <person name="Cooney J.C."/>
            <person name="Kagawa T.F."/>
            <person name="Liu W."/>
            <person name="Song Y."/>
            <person name="Salvetti E."/>
            <person name="Wrobel A."/>
            <person name="Rasinkangas P."/>
            <person name="Parkhill J."/>
            <person name="Rea M.C."/>
            <person name="O'Sullivan O."/>
            <person name="Ritari J."/>
            <person name="Douillard F.P."/>
            <person name="Paul Ross R."/>
            <person name="Yang R."/>
            <person name="Briner A.E."/>
            <person name="Felis G.E."/>
            <person name="de Vos W.M."/>
            <person name="Barrangou R."/>
            <person name="Klaenhammer T.R."/>
            <person name="Caufield P.W."/>
            <person name="Cui Y."/>
            <person name="Zhang H."/>
            <person name="O'Toole P.W."/>
        </authorList>
    </citation>
    <scope>NUCLEOTIDE SEQUENCE [LARGE SCALE GENOMIC DNA]</scope>
    <source>
        <strain evidence="8 9">DSM 21775</strain>
    </source>
</reference>
<evidence type="ECO:0000313" key="9">
    <source>
        <dbReference type="Proteomes" id="UP000051589"/>
    </source>
</evidence>
<comment type="function">
    <text evidence="7">This protein is part of the stalk that links CF(0) to CF(1). It either transmits conformational changes from CF(0) to CF(1) or is implicated in proton conduction.</text>
</comment>
<name>A0A0R2DD19_9LACO</name>
<keyword evidence="6 7" id="KW-0066">ATP synthesis</keyword>
<evidence type="ECO:0000256" key="6">
    <source>
        <dbReference type="ARBA" id="ARBA00023310"/>
    </source>
</evidence>
<dbReference type="PATRIC" id="fig|1423803.3.peg.586"/>
<dbReference type="HAMAP" id="MF_01416">
    <property type="entry name" value="ATP_synth_delta_bact"/>
    <property type="match status" value="1"/>
</dbReference>
<dbReference type="Pfam" id="PF00213">
    <property type="entry name" value="OSCP"/>
    <property type="match status" value="1"/>
</dbReference>
<dbReference type="OrthoDB" id="9786633at2"/>
<comment type="similarity">
    <text evidence="7">Belongs to the ATPase delta chain family.</text>
</comment>
<proteinExistence type="inferred from homology"/>
<dbReference type="NCBIfam" id="TIGR01145">
    <property type="entry name" value="ATP_synt_delta"/>
    <property type="match status" value="1"/>
</dbReference>
<evidence type="ECO:0000256" key="2">
    <source>
        <dbReference type="ARBA" id="ARBA00022448"/>
    </source>
</evidence>
<accession>A0A0R2DD19</accession>
<keyword evidence="3 7" id="KW-0375">Hydrogen ion transport</keyword>
<keyword evidence="2 7" id="KW-0813">Transport</keyword>
<dbReference type="SUPFAM" id="SSF47928">
    <property type="entry name" value="N-terminal domain of the delta subunit of the F1F0-ATP synthase"/>
    <property type="match status" value="1"/>
</dbReference>
<comment type="caution">
    <text evidence="8">The sequence shown here is derived from an EMBL/GenBank/DDBJ whole genome shotgun (WGS) entry which is preliminary data.</text>
</comment>
<dbReference type="InterPro" id="IPR026015">
    <property type="entry name" value="ATP_synth_OSCP/delta_N_sf"/>
</dbReference>
<dbReference type="GO" id="GO:0005886">
    <property type="term" value="C:plasma membrane"/>
    <property type="evidence" value="ECO:0007669"/>
    <property type="project" value="UniProtKB-SubCell"/>
</dbReference>
<organism evidence="8 9">
    <name type="scientific">Levilactobacillus senmaizukei DSM 21775 = NBRC 103853</name>
    <dbReference type="NCBI Taxonomy" id="1423803"/>
    <lineage>
        <taxon>Bacteria</taxon>
        <taxon>Bacillati</taxon>
        <taxon>Bacillota</taxon>
        <taxon>Bacilli</taxon>
        <taxon>Lactobacillales</taxon>
        <taxon>Lactobacillaceae</taxon>
        <taxon>Levilactobacillus</taxon>
    </lineage>
</organism>
<comment type="function">
    <text evidence="7">F(1)F(0) ATP synthase produces ATP from ADP in the presence of a proton or sodium gradient. F-type ATPases consist of two structural domains, F(1) containing the extramembraneous catalytic core and F(0) containing the membrane proton channel, linked together by a central stalk and a peripheral stalk. During catalysis, ATP synthesis in the catalytic domain of F(1) is coupled via a rotary mechanism of the central stalk subunits to proton translocation.</text>
</comment>
<dbReference type="Gene3D" id="1.10.520.20">
    <property type="entry name" value="N-terminal domain of the delta subunit of the F1F0-ATP synthase"/>
    <property type="match status" value="1"/>
</dbReference>
<dbReference type="AlphaFoldDB" id="A0A0R2DD19"/>
<comment type="subcellular location">
    <subcellularLocation>
        <location evidence="7">Cell membrane</location>
        <topology evidence="7">Peripheral membrane protein</topology>
    </subcellularLocation>
    <subcellularLocation>
        <location evidence="1">Membrane</location>
    </subcellularLocation>
</comment>